<accession>A0ABR7IPD3</accession>
<evidence type="ECO:0000259" key="3">
    <source>
        <dbReference type="SMART" id="SM00460"/>
    </source>
</evidence>
<protein>
    <submittedName>
        <fullName evidence="4">Transglutaminase domain-containing protein</fullName>
    </submittedName>
</protein>
<dbReference type="PANTHER" id="PTHR42736">
    <property type="entry name" value="PROTEIN-GLUTAMINE GAMMA-GLUTAMYLTRANSFERASE"/>
    <property type="match status" value="1"/>
</dbReference>
<dbReference type="Pfam" id="PF11992">
    <property type="entry name" value="TgpA_N"/>
    <property type="match status" value="1"/>
</dbReference>
<evidence type="ECO:0000256" key="2">
    <source>
        <dbReference type="SAM" id="Phobius"/>
    </source>
</evidence>
<evidence type="ECO:0000313" key="4">
    <source>
        <dbReference type="EMBL" id="MBC5786983.1"/>
    </source>
</evidence>
<feature type="transmembrane region" description="Helical" evidence="2">
    <location>
        <begin position="83"/>
        <end position="104"/>
    </location>
</feature>
<name>A0ABR7IPD3_9CLOT</name>
<dbReference type="EMBL" id="JACOQK010000001">
    <property type="protein sequence ID" value="MBC5786983.1"/>
    <property type="molecule type" value="Genomic_DNA"/>
</dbReference>
<dbReference type="PANTHER" id="PTHR42736:SF1">
    <property type="entry name" value="PROTEIN-GLUTAMINE GAMMA-GLUTAMYLTRANSFERASE"/>
    <property type="match status" value="1"/>
</dbReference>
<dbReference type="SUPFAM" id="SSF54001">
    <property type="entry name" value="Cysteine proteinases"/>
    <property type="match status" value="1"/>
</dbReference>
<comment type="caution">
    <text evidence="4">The sequence shown here is derived from an EMBL/GenBank/DDBJ whole genome shotgun (WGS) entry which is preliminary data.</text>
</comment>
<dbReference type="RefSeq" id="WP_186996146.1">
    <property type="nucleotide sequence ID" value="NZ_JACOQK010000001.1"/>
</dbReference>
<keyword evidence="2" id="KW-0472">Membrane</keyword>
<feature type="transmembrane region" description="Helical" evidence="2">
    <location>
        <begin position="58"/>
        <end position="76"/>
    </location>
</feature>
<dbReference type="InterPro" id="IPR052901">
    <property type="entry name" value="Bact_TGase-like"/>
</dbReference>
<dbReference type="InterPro" id="IPR021878">
    <property type="entry name" value="TgpA_N"/>
</dbReference>
<feature type="transmembrane region" description="Helical" evidence="2">
    <location>
        <begin position="191"/>
        <end position="211"/>
    </location>
</feature>
<keyword evidence="5" id="KW-1185">Reference proteome</keyword>
<feature type="compositionally biased region" description="Low complexity" evidence="1">
    <location>
        <begin position="669"/>
        <end position="678"/>
    </location>
</feature>
<gene>
    <name evidence="4" type="ORF">H8Z77_02955</name>
</gene>
<keyword evidence="2" id="KW-0812">Transmembrane</keyword>
<dbReference type="Gene3D" id="3.10.620.30">
    <property type="match status" value="1"/>
</dbReference>
<proteinExistence type="predicted"/>
<feature type="transmembrane region" description="Helical" evidence="2">
    <location>
        <begin position="699"/>
        <end position="719"/>
    </location>
</feature>
<feature type="transmembrane region" description="Helical" evidence="2">
    <location>
        <begin position="30"/>
        <end position="52"/>
    </location>
</feature>
<keyword evidence="2" id="KW-1133">Transmembrane helix</keyword>
<evidence type="ECO:0000313" key="5">
    <source>
        <dbReference type="Proteomes" id="UP000649151"/>
    </source>
</evidence>
<feature type="transmembrane region" description="Helical" evidence="2">
    <location>
        <begin position="232"/>
        <end position="249"/>
    </location>
</feature>
<dbReference type="Pfam" id="PF01841">
    <property type="entry name" value="Transglut_core"/>
    <property type="match status" value="1"/>
</dbReference>
<dbReference type="InterPro" id="IPR002931">
    <property type="entry name" value="Transglutaminase-like"/>
</dbReference>
<organism evidence="4 5">
    <name type="scientific">Clostridium facile</name>
    <dbReference type="NCBI Taxonomy" id="2763035"/>
    <lineage>
        <taxon>Bacteria</taxon>
        <taxon>Bacillati</taxon>
        <taxon>Bacillota</taxon>
        <taxon>Clostridia</taxon>
        <taxon>Eubacteriales</taxon>
        <taxon>Clostridiaceae</taxon>
        <taxon>Clostridium</taxon>
    </lineage>
</organism>
<feature type="domain" description="Transglutaminase-like" evidence="3">
    <location>
        <begin position="571"/>
        <end position="644"/>
    </location>
</feature>
<dbReference type="InterPro" id="IPR038765">
    <property type="entry name" value="Papain-like_cys_pep_sf"/>
</dbReference>
<feature type="transmembrane region" description="Helical" evidence="2">
    <location>
        <begin position="139"/>
        <end position="162"/>
    </location>
</feature>
<dbReference type="Proteomes" id="UP000649151">
    <property type="component" value="Unassembled WGS sequence"/>
</dbReference>
<feature type="region of interest" description="Disordered" evidence="1">
    <location>
        <begin position="662"/>
        <end position="684"/>
    </location>
</feature>
<reference evidence="4 5" key="1">
    <citation type="submission" date="2020-08" db="EMBL/GenBank/DDBJ databases">
        <title>Genome public.</title>
        <authorList>
            <person name="Liu C."/>
            <person name="Sun Q."/>
        </authorList>
    </citation>
    <scope>NUCLEOTIDE SEQUENCE [LARGE SCALE GENOMIC DNA]</scope>
    <source>
        <strain evidence="4 5">NSJ-27</strain>
    </source>
</reference>
<evidence type="ECO:0000256" key="1">
    <source>
        <dbReference type="SAM" id="MobiDB-lite"/>
    </source>
</evidence>
<feature type="transmembrane region" description="Helical" evidence="2">
    <location>
        <begin position="169"/>
        <end position="185"/>
    </location>
</feature>
<sequence length="820" mass="94075">MKHKLTKTKPGLLLGKIETSQKEPSPVSRYLFYLLLSLLGVGGMFGCFLTAFSIPLDWALFSVFTLIFVMVFPWIMIQKRFKLWIVTGITILGMLSVLLFHSYVQNGILCIYNRIVSTYMENSKYQFFVFSLSISEQEQQLFCTVTLIFLAFFMVLLLDFFLTQFQHTIVAVLLTIPFIGAALIFNIMPNLVAVGMLLCFWAFLLFGRILFQNTKGKRKKSRIGGRNYIHPAAISIVAVFSACMVAIFTCFPSESYQRAPIWDNLQTQLKEVSTTFSNLFSKSGQVGNATNYVNLRTSGNIEYTGDTVLQVKSDSIKTRTYLKGFVGSVYDGDGWRLLEGEELSRYPEGLPQAQLFSEQLIQNLPMGDEIGRINQQMEIKNIAVNSKCVYLPYGISNHNDGLERMEPVQDGFYRAKGLGIKEYQVTYYPDLKDDAENLTLYDRIAYQLNIQSSSVMQQYHFNHKDWSVEQKDNWRWSDEINDTGIFSSQAVDTIQTVQEYTNFVSDTYTQLPEHLRNELLQYLEQNGLESSSRELDSRFISDVLRLVHSSNRYTLTPGDTPEGEDFITYFLFQNHQGYCRHFASAVTALFRAAGIPARYVEGYTVSPTNAQNKDGWYNIPDSSAHAWVEIYSSGIGWIPIEATPGTDNRNNNNTSLQYYSDTVPEEQDTSSSTYSETPSPSPGIQMEVEQEKGIHWKGFIPYAIVIVIFLLSTIGLITNRKVKVSHRKKQLLQPDRNKAVLGAYQYIEKMIQFHTPKADISKRMPTNLYQLVLKARFSQHTITQQELDSILDYTHRLERKLYEQLPFYKQFMAKYWKGLF</sequence>
<dbReference type="SMART" id="SM00460">
    <property type="entry name" value="TGc"/>
    <property type="match status" value="1"/>
</dbReference>